<evidence type="ECO:0000256" key="7">
    <source>
        <dbReference type="ARBA" id="ARBA00023065"/>
    </source>
</evidence>
<dbReference type="EMBL" id="CP041345">
    <property type="protein sequence ID" value="QKG79659.1"/>
    <property type="molecule type" value="Genomic_DNA"/>
</dbReference>
<keyword evidence="7" id="KW-0406">Ion transport</keyword>
<dbReference type="Pfam" id="PF20501">
    <property type="entry name" value="MbhE"/>
    <property type="match status" value="1"/>
</dbReference>
<feature type="transmembrane region" description="Helical" evidence="10">
    <location>
        <begin position="491"/>
        <end position="513"/>
    </location>
</feature>
<feature type="domain" description="NADH-Ubiquinone oxidoreductase (complex I) chain 5 N-terminal" evidence="12">
    <location>
        <begin position="62"/>
        <end position="108"/>
    </location>
</feature>
<dbReference type="Proteomes" id="UP000500961">
    <property type="component" value="Chromosome"/>
</dbReference>
<keyword evidence="6 10" id="KW-1133">Transmembrane helix</keyword>
<dbReference type="GO" id="GO:0005886">
    <property type="term" value="C:plasma membrane"/>
    <property type="evidence" value="ECO:0007669"/>
    <property type="project" value="UniProtKB-SubCell"/>
</dbReference>
<feature type="transmembrane region" description="Helical" evidence="10">
    <location>
        <begin position="400"/>
        <end position="422"/>
    </location>
</feature>
<organism evidence="15 16">
    <name type="scientific">Tenuifilum thalassicum</name>
    <dbReference type="NCBI Taxonomy" id="2590900"/>
    <lineage>
        <taxon>Bacteria</taxon>
        <taxon>Pseudomonadati</taxon>
        <taxon>Bacteroidota</taxon>
        <taxon>Bacteroidia</taxon>
        <taxon>Bacteroidales</taxon>
        <taxon>Tenuifilaceae</taxon>
        <taxon>Tenuifilum</taxon>
    </lineage>
</organism>
<feature type="transmembrane region" description="Helical" evidence="10">
    <location>
        <begin position="600"/>
        <end position="619"/>
    </location>
</feature>
<dbReference type="Pfam" id="PF00361">
    <property type="entry name" value="Proton_antipo_M"/>
    <property type="match status" value="1"/>
</dbReference>
<dbReference type="Pfam" id="PF00662">
    <property type="entry name" value="Proton_antipo_N"/>
    <property type="match status" value="1"/>
</dbReference>
<feature type="transmembrane region" description="Helical" evidence="10">
    <location>
        <begin position="745"/>
        <end position="762"/>
    </location>
</feature>
<feature type="transmembrane region" description="Helical" evidence="10">
    <location>
        <begin position="322"/>
        <end position="344"/>
    </location>
</feature>
<protein>
    <submittedName>
        <fullName evidence="15">DUF4040 domain-containing protein</fullName>
    </submittedName>
</protein>
<dbReference type="AlphaFoldDB" id="A0A7D4BJK5"/>
<dbReference type="GO" id="GO:0015297">
    <property type="term" value="F:antiporter activity"/>
    <property type="evidence" value="ECO:0007669"/>
    <property type="project" value="UniProtKB-KW"/>
</dbReference>
<evidence type="ECO:0000256" key="5">
    <source>
        <dbReference type="ARBA" id="ARBA00022692"/>
    </source>
</evidence>
<feature type="transmembrane region" description="Helical" evidence="10">
    <location>
        <begin position="206"/>
        <end position="228"/>
    </location>
</feature>
<feature type="transmembrane region" description="Helical" evidence="10">
    <location>
        <begin position="240"/>
        <end position="262"/>
    </location>
</feature>
<evidence type="ECO:0000259" key="13">
    <source>
        <dbReference type="Pfam" id="PF13244"/>
    </source>
</evidence>
<evidence type="ECO:0000256" key="6">
    <source>
        <dbReference type="ARBA" id="ARBA00022989"/>
    </source>
</evidence>
<dbReference type="InterPro" id="IPR025383">
    <property type="entry name" value="MrpA_C/MbhD"/>
</dbReference>
<name>A0A7D4BJK5_9BACT</name>
<feature type="transmembrane region" description="Helical" evidence="10">
    <location>
        <begin position="107"/>
        <end position="123"/>
    </location>
</feature>
<keyword evidence="16" id="KW-1185">Reference proteome</keyword>
<feature type="transmembrane region" description="Helical" evidence="10">
    <location>
        <begin position="649"/>
        <end position="670"/>
    </location>
</feature>
<feature type="transmembrane region" description="Helical" evidence="10">
    <location>
        <begin position="75"/>
        <end position="95"/>
    </location>
</feature>
<dbReference type="PRINTS" id="PR01434">
    <property type="entry name" value="NADHDHGNASE5"/>
</dbReference>
<evidence type="ECO:0000259" key="12">
    <source>
        <dbReference type="Pfam" id="PF00662"/>
    </source>
</evidence>
<feature type="transmembrane region" description="Helical" evidence="10">
    <location>
        <begin position="160"/>
        <end position="186"/>
    </location>
</feature>
<evidence type="ECO:0000259" key="11">
    <source>
        <dbReference type="Pfam" id="PF00361"/>
    </source>
</evidence>
<dbReference type="InterPro" id="IPR001516">
    <property type="entry name" value="Proton_antipo_N"/>
</dbReference>
<evidence type="ECO:0000313" key="16">
    <source>
        <dbReference type="Proteomes" id="UP000500961"/>
    </source>
</evidence>
<accession>A0A7D4BJK5</accession>
<dbReference type="InterPro" id="IPR046806">
    <property type="entry name" value="MrpA_C/MbhE"/>
</dbReference>
<feature type="domain" description="MrpA C-terminal/MbhE" evidence="14">
    <location>
        <begin position="687"/>
        <end position="763"/>
    </location>
</feature>
<feature type="transmembrane region" description="Helical" evidence="10">
    <location>
        <begin position="560"/>
        <end position="580"/>
    </location>
</feature>
<dbReference type="PANTHER" id="PTHR43373">
    <property type="entry name" value="NA(+)/H(+) ANTIPORTER SUBUNIT"/>
    <property type="match status" value="1"/>
</dbReference>
<evidence type="ECO:0000313" key="15">
    <source>
        <dbReference type="EMBL" id="QKG79659.1"/>
    </source>
</evidence>
<dbReference type="PANTHER" id="PTHR43373:SF1">
    <property type="entry name" value="NA(+)_H(+) ANTIPORTER SUBUNIT A"/>
    <property type="match status" value="1"/>
</dbReference>
<feature type="transmembrane region" description="Helical" evidence="10">
    <location>
        <begin position="682"/>
        <end position="702"/>
    </location>
</feature>
<keyword evidence="8 10" id="KW-0472">Membrane</keyword>
<dbReference type="Pfam" id="PF13244">
    <property type="entry name" value="MbhD"/>
    <property type="match status" value="1"/>
</dbReference>
<feature type="transmembrane region" description="Helical" evidence="10">
    <location>
        <begin position="268"/>
        <end position="289"/>
    </location>
</feature>
<evidence type="ECO:0000256" key="2">
    <source>
        <dbReference type="ARBA" id="ARBA00022448"/>
    </source>
</evidence>
<feature type="transmembrane region" description="Helical" evidence="10">
    <location>
        <begin position="626"/>
        <end position="643"/>
    </location>
</feature>
<evidence type="ECO:0000256" key="3">
    <source>
        <dbReference type="ARBA" id="ARBA00022449"/>
    </source>
</evidence>
<dbReference type="InterPro" id="IPR001750">
    <property type="entry name" value="ND/Mrp_TM"/>
</dbReference>
<dbReference type="GO" id="GO:0006811">
    <property type="term" value="P:monoatomic ion transport"/>
    <property type="evidence" value="ECO:0007669"/>
    <property type="project" value="UniProtKB-KW"/>
</dbReference>
<evidence type="ECO:0000256" key="9">
    <source>
        <dbReference type="RuleBase" id="RU000320"/>
    </source>
</evidence>
<feature type="domain" description="NADH:quinone oxidoreductase/Mrp antiporter transmembrane" evidence="11">
    <location>
        <begin position="124"/>
        <end position="403"/>
    </location>
</feature>
<evidence type="ECO:0000256" key="8">
    <source>
        <dbReference type="ARBA" id="ARBA00023136"/>
    </source>
</evidence>
<keyword evidence="3" id="KW-0050">Antiport</keyword>
<feature type="transmembrane region" description="Helical" evidence="10">
    <location>
        <begin position="365"/>
        <end position="388"/>
    </location>
</feature>
<reference evidence="15 16" key="1">
    <citation type="submission" date="2019-07" db="EMBL/GenBank/DDBJ databases">
        <title>Thalassofilum flectens gen. nov., sp. nov., a novel moderate thermophilic anaerobe from a shallow sea hot spring in Kunashir Island (Russia), representing a new family in the order Bacteroidales, and proposal of Thalassofilacea fam. nov.</title>
        <authorList>
            <person name="Kochetkova T.V."/>
            <person name="Podosokorskaya O.A."/>
            <person name="Novikov A."/>
            <person name="Elcheninov A.G."/>
            <person name="Toshchakov S.V."/>
            <person name="Kublanov I.V."/>
        </authorList>
    </citation>
    <scope>NUCLEOTIDE SEQUENCE [LARGE SCALE GENOMIC DNA]</scope>
    <source>
        <strain evidence="15 16">38-H</strain>
    </source>
</reference>
<gene>
    <name evidence="15" type="ORF">FHG85_05085</name>
</gene>
<comment type="subcellular location">
    <subcellularLocation>
        <location evidence="1">Cell membrane</location>
        <topology evidence="1">Multi-pass membrane protein</topology>
    </subcellularLocation>
    <subcellularLocation>
        <location evidence="9">Membrane</location>
        <topology evidence="9">Multi-pass membrane protein</topology>
    </subcellularLocation>
</comment>
<proteinExistence type="predicted"/>
<feature type="transmembrane region" description="Helical" evidence="10">
    <location>
        <begin position="129"/>
        <end position="148"/>
    </location>
</feature>
<feature type="domain" description="MrpA C-terminal/MbhD" evidence="13">
    <location>
        <begin position="608"/>
        <end position="672"/>
    </location>
</feature>
<evidence type="ECO:0000256" key="4">
    <source>
        <dbReference type="ARBA" id="ARBA00022475"/>
    </source>
</evidence>
<evidence type="ECO:0000256" key="1">
    <source>
        <dbReference type="ARBA" id="ARBA00004651"/>
    </source>
</evidence>
<keyword evidence="5 9" id="KW-0812">Transmembrane</keyword>
<sequence length="765" mass="84334">MIYVILTGFLAALLSVPLHKYFPKGVGTILSIVPIGIFVWAISRLENVIEIGYVTESYEWVKSINLDLSFRLDGLSIFFVLLISGVGFFIFNYANSYLQNDPNKGRFFLYLSLFMTAMLGIVMSNNLLILFIFWELTSLSSYLLIGYYHHQEESRKSALMAMLVTVMGGLFMLAGFILLGIEVGSFNITEILNNPTLLDGNQLKPIIAALILVGALTKSAQFPFHFWLPNAMAAPAPVSAYLHSTTMVKAGVFLVARLSPLFNNSDVWTLTLIHIGGITMVYGAIIAITHTDMKKVLAYTTISALGIMMLLLGMGTTISVQAAMVFLLAHALYKGTLFMVTGNVDHEAGSRDLSKLSGLGKKMPYTFYAAALASLSMAGVIPFFGFIAKEILYGAAFSSSFASSIIGFGTFVTGVMFAGLAFEFGHKIFTGKTSETPKQVHEAPGPMLWGPIVLATLGLIGGIFSEQLAQPILHHSSNQILDVEHVLELGLWHGFTIIFALSLLTLVFGYLLFKARKRLLTFSDKHKLNQKPGPENVYNKSIPALLRVAKGQTKFFQSGILRNYLIIITLTLISIIWLQVLLSNNSIHLQNFYELTQLKWYELVFVILMGIGIANTLVAKSRLTSIVSLGLIGYGTAATFLYFGGPDVAMTQFLIETLTIVLFVLTLNYLPKFIEIKRSNKIKLMIPALLFGITMTIILLWIHTLPSASPVRDFYAQSSYLLAKGRNVVNVILVDFRGLDTMGEITVLAIASLGIFSMLKYIRSN</sequence>
<evidence type="ECO:0000256" key="10">
    <source>
        <dbReference type="SAM" id="Phobius"/>
    </source>
</evidence>
<feature type="transmembrane region" description="Helical" evidence="10">
    <location>
        <begin position="443"/>
        <end position="464"/>
    </location>
</feature>
<evidence type="ECO:0000259" key="14">
    <source>
        <dbReference type="Pfam" id="PF20501"/>
    </source>
</evidence>
<dbReference type="KEGG" id="ttz:FHG85_05085"/>
<keyword evidence="4" id="KW-1003">Cell membrane</keyword>
<dbReference type="InterPro" id="IPR050616">
    <property type="entry name" value="CPA3_Na-H_Antiporter_A"/>
</dbReference>
<feature type="transmembrane region" description="Helical" evidence="10">
    <location>
        <begin position="296"/>
        <end position="316"/>
    </location>
</feature>
<dbReference type="RefSeq" id="WP_173073634.1">
    <property type="nucleotide sequence ID" value="NZ_CP041345.1"/>
</dbReference>
<keyword evidence="2" id="KW-0813">Transport</keyword>